<protein>
    <submittedName>
        <fullName evidence="5">HIT domain-containing protein</fullName>
    </submittedName>
</protein>
<dbReference type="InterPro" id="IPR001310">
    <property type="entry name" value="Histidine_triad_HIT"/>
</dbReference>
<dbReference type="AlphaFoldDB" id="A0A519BGH8"/>
<feature type="short sequence motif" description="Histidine triad motif" evidence="2 3">
    <location>
        <begin position="105"/>
        <end position="109"/>
    </location>
</feature>
<proteinExistence type="predicted"/>
<evidence type="ECO:0000259" key="4">
    <source>
        <dbReference type="PROSITE" id="PS51084"/>
    </source>
</evidence>
<name>A0A519BGH8_ACIG2</name>
<gene>
    <name evidence="5" type="ORF">EVJ46_04925</name>
</gene>
<dbReference type="PANTHER" id="PTHR23089">
    <property type="entry name" value="HISTIDINE TRIAD HIT PROTEIN"/>
    <property type="match status" value="1"/>
</dbReference>
<reference evidence="5 6" key="1">
    <citation type="journal article" date="2019" name="ISME J.">
        <title>Insights into ecological role of a new deltaproteobacterial order Candidatus Acidulodesulfobacterales by metagenomics and metatranscriptomics.</title>
        <authorList>
            <person name="Tan S."/>
            <person name="Liu J."/>
            <person name="Fang Y."/>
            <person name="Hedlund B.P."/>
            <person name="Lian Z.H."/>
            <person name="Huang L.Y."/>
            <person name="Li J.T."/>
            <person name="Huang L.N."/>
            <person name="Li W.J."/>
            <person name="Jiang H.C."/>
            <person name="Dong H.L."/>
            <person name="Shu W.S."/>
        </authorList>
    </citation>
    <scope>NUCLEOTIDE SEQUENCE [LARGE SCALE GENOMIC DNA]</scope>
    <source>
        <strain evidence="5">AP2</strain>
    </source>
</reference>
<evidence type="ECO:0000256" key="2">
    <source>
        <dbReference type="PIRSR" id="PIRSR601310-3"/>
    </source>
</evidence>
<dbReference type="PROSITE" id="PS51084">
    <property type="entry name" value="HIT_2"/>
    <property type="match status" value="1"/>
</dbReference>
<dbReference type="PRINTS" id="PR00332">
    <property type="entry name" value="HISTRIAD"/>
</dbReference>
<feature type="active site" description="Tele-AMP-histidine intermediate" evidence="1">
    <location>
        <position position="107"/>
    </location>
</feature>
<accession>A0A519BGH8</accession>
<organism evidence="5 6">
    <name type="scientific">Acididesulfobacter guangdongensis</name>
    <dbReference type="NCBI Taxonomy" id="2597225"/>
    <lineage>
        <taxon>Bacteria</taxon>
        <taxon>Deltaproteobacteria</taxon>
        <taxon>Candidatus Acidulodesulfobacterales</taxon>
        <taxon>Candidatus Acididesulfobacter</taxon>
    </lineage>
</organism>
<dbReference type="InterPro" id="IPR011146">
    <property type="entry name" value="HIT-like"/>
</dbReference>
<feature type="domain" description="HIT" evidence="4">
    <location>
        <begin position="14"/>
        <end position="121"/>
    </location>
</feature>
<evidence type="ECO:0000256" key="3">
    <source>
        <dbReference type="PROSITE-ProRule" id="PRU00464"/>
    </source>
</evidence>
<dbReference type="GO" id="GO:0003824">
    <property type="term" value="F:catalytic activity"/>
    <property type="evidence" value="ECO:0007669"/>
    <property type="project" value="InterPro"/>
</dbReference>
<dbReference type="EMBL" id="SGBC01000002">
    <property type="protein sequence ID" value="RZD16375.1"/>
    <property type="molecule type" value="Genomic_DNA"/>
</dbReference>
<sequence length="121" mass="13440">MNDELLNSKAHDCVFCKIVSGIIKSDIIKETNGFIAIKDINAVSPLHLLIISKIHYDSIINTDELFDGNELLQLIKEISKEYSLDSDGFRLVVNTGIDGGQTVMHFHAHLMAGRSFSWPPG</sequence>
<comment type="caution">
    <text evidence="5">The sequence shown here is derived from an EMBL/GenBank/DDBJ whole genome shotgun (WGS) entry which is preliminary data.</text>
</comment>
<dbReference type="Pfam" id="PF01230">
    <property type="entry name" value="HIT"/>
    <property type="match status" value="1"/>
</dbReference>
<dbReference type="Proteomes" id="UP000316562">
    <property type="component" value="Unassembled WGS sequence"/>
</dbReference>
<evidence type="ECO:0000256" key="1">
    <source>
        <dbReference type="PIRSR" id="PIRSR601310-1"/>
    </source>
</evidence>
<evidence type="ECO:0000313" key="5">
    <source>
        <dbReference type="EMBL" id="RZD16375.1"/>
    </source>
</evidence>
<dbReference type="SUPFAM" id="SSF54197">
    <property type="entry name" value="HIT-like"/>
    <property type="match status" value="1"/>
</dbReference>
<evidence type="ECO:0000313" key="6">
    <source>
        <dbReference type="Proteomes" id="UP000316562"/>
    </source>
</evidence>
<dbReference type="Gene3D" id="3.30.428.10">
    <property type="entry name" value="HIT-like"/>
    <property type="match status" value="1"/>
</dbReference>
<dbReference type="InterPro" id="IPR036265">
    <property type="entry name" value="HIT-like_sf"/>
</dbReference>